<name>A0ABY5S1L1_9HYPH</name>
<reference evidence="5" key="1">
    <citation type="submission" date="2022-08" db="EMBL/GenBank/DDBJ databases">
        <title>Microvirga terrae sp. nov., isolated from soil.</title>
        <authorList>
            <person name="Kim K.H."/>
            <person name="Seo Y.L."/>
            <person name="Kim J.M."/>
            <person name="Lee J.K."/>
            <person name="Han D.M."/>
            <person name="Jeon C.O."/>
        </authorList>
    </citation>
    <scope>NUCLEOTIDE SEQUENCE</scope>
    <source>
        <strain evidence="5">R24</strain>
        <plasmid evidence="5">pR24_1</plasmid>
    </source>
</reference>
<proteinExistence type="predicted"/>
<dbReference type="PANTHER" id="PTHR43133:SF25">
    <property type="entry name" value="RNA POLYMERASE SIGMA FACTOR RFAY-RELATED"/>
    <property type="match status" value="1"/>
</dbReference>
<geneLocation type="plasmid" evidence="5 6">
    <name>pR24_1</name>
</geneLocation>
<evidence type="ECO:0000256" key="1">
    <source>
        <dbReference type="ARBA" id="ARBA00023015"/>
    </source>
</evidence>
<sequence length="181" mass="20325">MAQVIRAHTEAVDHAFVANLIGSLKSLRAHAISLTQDMHQAEDLVQKTVLKAINKQEEFEAGTNLQAWRFTTLRNLFFSGRRTKQREVEDTDGTHAATMITIPDQEDRLTVQDLHTALAKLPRGQREALLLIVGEGQGKGRIRWDQGRDDQEPVNRARTRLAELMGLVRDDSITWSHGAPA</sequence>
<organism evidence="5 6">
    <name type="scientific">Microvirga terrae</name>
    <dbReference type="NCBI Taxonomy" id="2740529"/>
    <lineage>
        <taxon>Bacteria</taxon>
        <taxon>Pseudomonadati</taxon>
        <taxon>Pseudomonadota</taxon>
        <taxon>Alphaproteobacteria</taxon>
        <taxon>Hyphomicrobiales</taxon>
        <taxon>Methylobacteriaceae</taxon>
        <taxon>Microvirga</taxon>
    </lineage>
</organism>
<dbReference type="Pfam" id="PF04542">
    <property type="entry name" value="Sigma70_r2"/>
    <property type="match status" value="1"/>
</dbReference>
<protein>
    <submittedName>
        <fullName evidence="5">RNA polymerase subunit sigma-70</fullName>
    </submittedName>
</protein>
<keyword evidence="1" id="KW-0805">Transcription regulation</keyword>
<keyword evidence="5" id="KW-0614">Plasmid</keyword>
<evidence type="ECO:0000313" key="6">
    <source>
        <dbReference type="Proteomes" id="UP001017257"/>
    </source>
</evidence>
<accession>A0ABY5S1L1</accession>
<dbReference type="Proteomes" id="UP001017257">
    <property type="component" value="Plasmid pR24_1"/>
</dbReference>
<dbReference type="InterPro" id="IPR007627">
    <property type="entry name" value="RNA_pol_sigma70_r2"/>
</dbReference>
<evidence type="ECO:0000256" key="2">
    <source>
        <dbReference type="ARBA" id="ARBA00023082"/>
    </source>
</evidence>
<dbReference type="RefSeq" id="WP_173945833.1">
    <property type="nucleotide sequence ID" value="NZ_CP102846.1"/>
</dbReference>
<dbReference type="PANTHER" id="PTHR43133">
    <property type="entry name" value="RNA POLYMERASE ECF-TYPE SIGMA FACTO"/>
    <property type="match status" value="1"/>
</dbReference>
<evidence type="ECO:0000259" key="4">
    <source>
        <dbReference type="Pfam" id="PF04542"/>
    </source>
</evidence>
<evidence type="ECO:0000313" key="5">
    <source>
        <dbReference type="EMBL" id="UVF22332.1"/>
    </source>
</evidence>
<evidence type="ECO:0000256" key="3">
    <source>
        <dbReference type="ARBA" id="ARBA00023163"/>
    </source>
</evidence>
<gene>
    <name evidence="5" type="ORF">HPT29_027010</name>
</gene>
<keyword evidence="2" id="KW-0731">Sigma factor</keyword>
<keyword evidence="3" id="KW-0804">Transcription</keyword>
<dbReference type="Gene3D" id="1.20.140.160">
    <property type="match status" value="1"/>
</dbReference>
<dbReference type="InterPro" id="IPR013325">
    <property type="entry name" value="RNA_pol_sigma_r2"/>
</dbReference>
<keyword evidence="6" id="KW-1185">Reference proteome</keyword>
<dbReference type="SUPFAM" id="SSF88946">
    <property type="entry name" value="Sigma2 domain of RNA polymerase sigma factors"/>
    <property type="match status" value="1"/>
</dbReference>
<dbReference type="InterPro" id="IPR039425">
    <property type="entry name" value="RNA_pol_sigma-70-like"/>
</dbReference>
<dbReference type="EMBL" id="CP102846">
    <property type="protein sequence ID" value="UVF22332.1"/>
    <property type="molecule type" value="Genomic_DNA"/>
</dbReference>
<feature type="domain" description="RNA polymerase sigma-70 region 2" evidence="4">
    <location>
        <begin position="25"/>
        <end position="86"/>
    </location>
</feature>